<feature type="region of interest" description="Disordered" evidence="1">
    <location>
        <begin position="238"/>
        <end position="270"/>
    </location>
</feature>
<feature type="region of interest" description="Disordered" evidence="1">
    <location>
        <begin position="326"/>
        <end position="438"/>
    </location>
</feature>
<protein>
    <submittedName>
        <fullName evidence="3">Uncharacterized protein</fullName>
    </submittedName>
</protein>
<dbReference type="EMBL" id="JACGWO010000006">
    <property type="protein sequence ID" value="KAK4425857.1"/>
    <property type="molecule type" value="Genomic_DNA"/>
</dbReference>
<reference evidence="3" key="1">
    <citation type="submission" date="2020-06" db="EMBL/GenBank/DDBJ databases">
        <authorList>
            <person name="Li T."/>
            <person name="Hu X."/>
            <person name="Zhang T."/>
            <person name="Song X."/>
            <person name="Zhang H."/>
            <person name="Dai N."/>
            <person name="Sheng W."/>
            <person name="Hou X."/>
            <person name="Wei L."/>
        </authorList>
    </citation>
    <scope>NUCLEOTIDE SEQUENCE</scope>
    <source>
        <strain evidence="3">3651</strain>
        <tissue evidence="3">Leaf</tissue>
    </source>
</reference>
<feature type="compositionally biased region" description="Basic residues" evidence="1">
    <location>
        <begin position="417"/>
        <end position="438"/>
    </location>
</feature>
<keyword evidence="4" id="KW-1185">Reference proteome</keyword>
<feature type="transmembrane region" description="Helical" evidence="2">
    <location>
        <begin position="142"/>
        <end position="162"/>
    </location>
</feature>
<keyword evidence="2" id="KW-0472">Membrane</keyword>
<keyword evidence="2" id="KW-1133">Transmembrane helix</keyword>
<feature type="compositionally biased region" description="Basic and acidic residues" evidence="1">
    <location>
        <begin position="238"/>
        <end position="249"/>
    </location>
</feature>
<dbReference type="Proteomes" id="UP001293254">
    <property type="component" value="Unassembled WGS sequence"/>
</dbReference>
<reference evidence="3" key="2">
    <citation type="journal article" date="2024" name="Plant">
        <title>Genomic evolution and insights into agronomic trait innovations of Sesamum species.</title>
        <authorList>
            <person name="Miao H."/>
            <person name="Wang L."/>
            <person name="Qu L."/>
            <person name="Liu H."/>
            <person name="Sun Y."/>
            <person name="Le M."/>
            <person name="Wang Q."/>
            <person name="Wei S."/>
            <person name="Zheng Y."/>
            <person name="Lin W."/>
            <person name="Duan Y."/>
            <person name="Cao H."/>
            <person name="Xiong S."/>
            <person name="Wang X."/>
            <person name="Wei L."/>
            <person name="Li C."/>
            <person name="Ma Q."/>
            <person name="Ju M."/>
            <person name="Zhao R."/>
            <person name="Li G."/>
            <person name="Mu C."/>
            <person name="Tian Q."/>
            <person name="Mei H."/>
            <person name="Zhang T."/>
            <person name="Gao T."/>
            <person name="Zhang H."/>
        </authorList>
    </citation>
    <scope>NUCLEOTIDE SEQUENCE</scope>
    <source>
        <strain evidence="3">3651</strain>
    </source>
</reference>
<dbReference type="AlphaFoldDB" id="A0AAE1Y9A5"/>
<evidence type="ECO:0000256" key="1">
    <source>
        <dbReference type="SAM" id="MobiDB-lite"/>
    </source>
</evidence>
<dbReference type="PANTHER" id="PTHR34962:SF3">
    <property type="entry name" value="ABC SUBFAMILY C PROTEIN"/>
    <property type="match status" value="1"/>
</dbReference>
<accession>A0AAE1Y9A5</accession>
<proteinExistence type="predicted"/>
<name>A0AAE1Y9A5_9LAMI</name>
<evidence type="ECO:0000256" key="2">
    <source>
        <dbReference type="SAM" id="Phobius"/>
    </source>
</evidence>
<gene>
    <name evidence="3" type="ORF">Salat_1779700</name>
</gene>
<sequence length="627" mass="69104">MAASHFATSRTTSLHHRHRRLTSEAPNPRKPILLISCFSTSFRDKPTRRKNHLRQKILETLRKPIVPELPPANPDVTVDSPPIQESGNIQEVPESDKSRNAEAGNEEAQEFEEVREVEVSMPAGGSFDRSFGVLAKNSILKYGLWLVGAFVFQTICAIWVFGPAGIDNKNELFDGNEKKSVLEVGGNGGKSTVRVVLNGNGNGKMGVENSALNSIVYVDELEMERKIEEIRAMAREAREKERLESKTNDFESEDNEDTNGGRSLKSGIEEEVDNRLDKLRKKLENARNKKPVASVGYSRMEKDEVEKGELIERGGNGALLFKKKYKFKGSPGDPTEKPKGFIGSDDYRVNKSKESGNGEKWHELFQSGNYDKDAVSLGDGESQPHLSDVDPKGSDAVNVVEEDRKKGLSAMPESSKTTRKKVGKERGTSKRGKGKGVAKPKVIDGIVNSRSALEAVEAGKSNAEAVRSRKSSEQDVAVVFEKLSIANDSLKGKGFGVAKSAVKGNSEPDFWWSKLPYVLAILMQRGHDGEVGEGLYTLRNISSAEDRISHVVAFEDRADANNFCYLLQSFFEGLEDFKADVVPLTTKELNEAVKSNTMRVIVVKKGQLKLYAGQPLADAETALRAMI</sequence>
<evidence type="ECO:0000313" key="3">
    <source>
        <dbReference type="EMBL" id="KAK4425857.1"/>
    </source>
</evidence>
<dbReference type="PANTHER" id="PTHR34962">
    <property type="entry name" value="EMBRYO DEFECTIVE 1703-RELATED"/>
    <property type="match status" value="1"/>
</dbReference>
<feature type="region of interest" description="Disordered" evidence="1">
    <location>
        <begin position="1"/>
        <end position="26"/>
    </location>
</feature>
<dbReference type="Pfam" id="PF11360">
    <property type="entry name" value="DUF3110"/>
    <property type="match status" value="1"/>
</dbReference>
<feature type="compositionally biased region" description="Basic and acidic residues" evidence="1">
    <location>
        <begin position="334"/>
        <end position="363"/>
    </location>
</feature>
<dbReference type="InterPro" id="IPR021503">
    <property type="entry name" value="DUF3110"/>
</dbReference>
<feature type="region of interest" description="Disordered" evidence="1">
    <location>
        <begin position="66"/>
        <end position="114"/>
    </location>
</feature>
<comment type="caution">
    <text evidence="3">The sequence shown here is derived from an EMBL/GenBank/DDBJ whole genome shotgun (WGS) entry which is preliminary data.</text>
</comment>
<evidence type="ECO:0000313" key="4">
    <source>
        <dbReference type="Proteomes" id="UP001293254"/>
    </source>
</evidence>
<organism evidence="3 4">
    <name type="scientific">Sesamum alatum</name>
    <dbReference type="NCBI Taxonomy" id="300844"/>
    <lineage>
        <taxon>Eukaryota</taxon>
        <taxon>Viridiplantae</taxon>
        <taxon>Streptophyta</taxon>
        <taxon>Embryophyta</taxon>
        <taxon>Tracheophyta</taxon>
        <taxon>Spermatophyta</taxon>
        <taxon>Magnoliopsida</taxon>
        <taxon>eudicotyledons</taxon>
        <taxon>Gunneridae</taxon>
        <taxon>Pentapetalae</taxon>
        <taxon>asterids</taxon>
        <taxon>lamiids</taxon>
        <taxon>Lamiales</taxon>
        <taxon>Pedaliaceae</taxon>
        <taxon>Sesamum</taxon>
    </lineage>
</organism>
<keyword evidence="2" id="KW-0812">Transmembrane</keyword>